<organism evidence="2 3">
    <name type="scientific">Symmachiella dynata</name>
    <dbReference type="NCBI Taxonomy" id="2527995"/>
    <lineage>
        <taxon>Bacteria</taxon>
        <taxon>Pseudomonadati</taxon>
        <taxon>Planctomycetota</taxon>
        <taxon>Planctomycetia</taxon>
        <taxon>Planctomycetales</taxon>
        <taxon>Planctomycetaceae</taxon>
        <taxon>Symmachiella</taxon>
    </lineage>
</organism>
<keyword evidence="1" id="KW-0472">Membrane</keyword>
<keyword evidence="3" id="KW-1185">Reference proteome</keyword>
<evidence type="ECO:0000313" key="2">
    <source>
        <dbReference type="EMBL" id="QDU43056.1"/>
    </source>
</evidence>
<accession>A0A517ZKS5</accession>
<gene>
    <name evidence="2" type="ORF">Mal52_15270</name>
</gene>
<proteinExistence type="predicted"/>
<dbReference type="EMBL" id="CP036276">
    <property type="protein sequence ID" value="QDU43056.1"/>
    <property type="molecule type" value="Genomic_DNA"/>
</dbReference>
<dbReference type="KEGG" id="sdyn:Mal52_15270"/>
<protein>
    <submittedName>
        <fullName evidence="2">Uncharacterized protein</fullName>
    </submittedName>
</protein>
<evidence type="ECO:0000256" key="1">
    <source>
        <dbReference type="SAM" id="Phobius"/>
    </source>
</evidence>
<name>A0A517ZKS5_9PLAN</name>
<feature type="transmembrane region" description="Helical" evidence="1">
    <location>
        <begin position="7"/>
        <end position="27"/>
    </location>
</feature>
<keyword evidence="1" id="KW-1133">Transmembrane helix</keyword>
<dbReference type="AlphaFoldDB" id="A0A517ZKS5"/>
<reference evidence="2 3" key="1">
    <citation type="submission" date="2019-02" db="EMBL/GenBank/DDBJ databases">
        <title>Deep-cultivation of Planctomycetes and their phenomic and genomic characterization uncovers novel biology.</title>
        <authorList>
            <person name="Wiegand S."/>
            <person name="Jogler M."/>
            <person name="Boedeker C."/>
            <person name="Pinto D."/>
            <person name="Vollmers J."/>
            <person name="Rivas-Marin E."/>
            <person name="Kohn T."/>
            <person name="Peeters S.H."/>
            <person name="Heuer A."/>
            <person name="Rast P."/>
            <person name="Oberbeckmann S."/>
            <person name="Bunk B."/>
            <person name="Jeske O."/>
            <person name="Meyerdierks A."/>
            <person name="Storesund J.E."/>
            <person name="Kallscheuer N."/>
            <person name="Luecker S."/>
            <person name="Lage O.M."/>
            <person name="Pohl T."/>
            <person name="Merkel B.J."/>
            <person name="Hornburger P."/>
            <person name="Mueller R.-W."/>
            <person name="Bruemmer F."/>
            <person name="Labrenz M."/>
            <person name="Spormann A.M."/>
            <person name="Op den Camp H."/>
            <person name="Overmann J."/>
            <person name="Amann R."/>
            <person name="Jetten M.S.M."/>
            <person name="Mascher T."/>
            <person name="Medema M.H."/>
            <person name="Devos D.P."/>
            <person name="Kaster A.-K."/>
            <person name="Ovreas L."/>
            <person name="Rohde M."/>
            <person name="Galperin M.Y."/>
            <person name="Jogler C."/>
        </authorList>
    </citation>
    <scope>NUCLEOTIDE SEQUENCE [LARGE SCALE GENOMIC DNA]</scope>
    <source>
        <strain evidence="2 3">Mal52</strain>
    </source>
</reference>
<keyword evidence="1" id="KW-0812">Transmembrane</keyword>
<evidence type="ECO:0000313" key="3">
    <source>
        <dbReference type="Proteomes" id="UP000319383"/>
    </source>
</evidence>
<dbReference type="RefSeq" id="WP_145375084.1">
    <property type="nucleotide sequence ID" value="NZ_CP036276.1"/>
</dbReference>
<dbReference type="Proteomes" id="UP000319383">
    <property type="component" value="Chromosome"/>
</dbReference>
<sequence length="150" mass="16670">MTETERVVAVSVFAILGLLIFAWASWWPTQSKRDKISIAPRYSHYHNSVMYDFFVGHDLATFMSSVDDGLFDFLHVDGMDSDGTLAGHVIVVVTVNNWVGRPEFVTQFRTLQGAFVEKTWHPAGGRLWGEAMGLFVLPGVVTAASTEVMT</sequence>